<organism evidence="1 2">
    <name type="scientific">Rhizobium metallidurans</name>
    <dbReference type="NCBI Taxonomy" id="1265931"/>
    <lineage>
        <taxon>Bacteria</taxon>
        <taxon>Pseudomonadati</taxon>
        <taxon>Pseudomonadota</taxon>
        <taxon>Alphaproteobacteria</taxon>
        <taxon>Hyphomicrobiales</taxon>
        <taxon>Rhizobiaceae</taxon>
        <taxon>Rhizobium/Agrobacterium group</taxon>
        <taxon>Rhizobium</taxon>
    </lineage>
</organism>
<dbReference type="EMBL" id="JACIDW010000004">
    <property type="protein sequence ID" value="MBB3964366.1"/>
    <property type="molecule type" value="Genomic_DNA"/>
</dbReference>
<reference evidence="1 2" key="1">
    <citation type="submission" date="2020-08" db="EMBL/GenBank/DDBJ databases">
        <title>Genomic Encyclopedia of Type Strains, Phase IV (KMG-IV): sequencing the most valuable type-strain genomes for metagenomic binning, comparative biology and taxonomic classification.</title>
        <authorList>
            <person name="Goeker M."/>
        </authorList>
    </citation>
    <scope>NUCLEOTIDE SEQUENCE [LARGE SCALE GENOMIC DNA]</scope>
    <source>
        <strain evidence="1 2">DSM 26575</strain>
    </source>
</reference>
<accession>A0A7W6CQ20</accession>
<name>A0A7W6CQ20_9HYPH</name>
<evidence type="ECO:0000313" key="1">
    <source>
        <dbReference type="EMBL" id="MBB3964366.1"/>
    </source>
</evidence>
<dbReference type="Proteomes" id="UP000582090">
    <property type="component" value="Unassembled WGS sequence"/>
</dbReference>
<comment type="caution">
    <text evidence="1">The sequence shown here is derived from an EMBL/GenBank/DDBJ whole genome shotgun (WGS) entry which is preliminary data.</text>
</comment>
<protein>
    <submittedName>
        <fullName evidence="1">Uncharacterized protein</fullName>
    </submittedName>
</protein>
<dbReference type="AlphaFoldDB" id="A0A7W6CQ20"/>
<gene>
    <name evidence="1" type="ORF">GGQ67_002023</name>
</gene>
<proteinExistence type="predicted"/>
<sequence>MTFLSPFNVRSPVFFMEVSEARHEIKYFGIRRVPTGVIVLGRLNDDIDHVGEATATATAFLHGVVDFRRDNELPTVLIEKAVDNLPDLGVGYIVATADKHVFIPNMTMTIVFLLKKTLVVKKDSYSVASASPANRMAFDPAEAGASSFAGIGEDLLLKINENSGPSA</sequence>
<keyword evidence="2" id="KW-1185">Reference proteome</keyword>
<evidence type="ECO:0000313" key="2">
    <source>
        <dbReference type="Proteomes" id="UP000582090"/>
    </source>
</evidence>